<feature type="signal peptide" evidence="1">
    <location>
        <begin position="1"/>
        <end position="28"/>
    </location>
</feature>
<sequence>MLLSKTNKDFSLFLIAVFLFCFSFGAQAQREIDPESKPPLSERLYFGGNLAMQFGTITFVDVSPLVGVMITDKFSGGLGATYQYFDDRRFFGNSTGNRNLYGGRTFLRYNVFPNIFAHTEYEMLNFDLFNRNTAEYRREWVPSFFVGAGYFTPFGNRGGANFTFLYNLLHDNLRSPYNEPYVIRVGFVF</sequence>
<comment type="caution">
    <text evidence="2">The sequence shown here is derived from an EMBL/GenBank/DDBJ whole genome shotgun (WGS) entry which is preliminary data.</text>
</comment>
<protein>
    <recommendedName>
        <fullName evidence="4">Outer membrane protein beta-barrel domain-containing protein</fullName>
    </recommendedName>
</protein>
<accession>A0ABS9UUB4</accession>
<evidence type="ECO:0008006" key="4">
    <source>
        <dbReference type="Google" id="ProtNLM"/>
    </source>
</evidence>
<evidence type="ECO:0000313" key="3">
    <source>
        <dbReference type="Proteomes" id="UP001165488"/>
    </source>
</evidence>
<name>A0ABS9UUB4_9BACT</name>
<gene>
    <name evidence="2" type="ORF">MM236_18615</name>
</gene>
<proteinExistence type="predicted"/>
<keyword evidence="3" id="KW-1185">Reference proteome</keyword>
<evidence type="ECO:0000313" key="2">
    <source>
        <dbReference type="EMBL" id="MCH7400014.1"/>
    </source>
</evidence>
<feature type="chain" id="PRO_5047528750" description="Outer membrane protein beta-barrel domain-containing protein" evidence="1">
    <location>
        <begin position="29"/>
        <end position="189"/>
    </location>
</feature>
<organism evidence="2 3">
    <name type="scientific">Belliella calami</name>
    <dbReference type="NCBI Taxonomy" id="2923436"/>
    <lineage>
        <taxon>Bacteria</taxon>
        <taxon>Pseudomonadati</taxon>
        <taxon>Bacteroidota</taxon>
        <taxon>Cytophagia</taxon>
        <taxon>Cytophagales</taxon>
        <taxon>Cyclobacteriaceae</taxon>
        <taxon>Belliella</taxon>
    </lineage>
</organism>
<dbReference type="Proteomes" id="UP001165488">
    <property type="component" value="Unassembled WGS sequence"/>
</dbReference>
<evidence type="ECO:0000256" key="1">
    <source>
        <dbReference type="SAM" id="SignalP"/>
    </source>
</evidence>
<dbReference type="RefSeq" id="WP_241276508.1">
    <property type="nucleotide sequence ID" value="NZ_JAKZGS010000025.1"/>
</dbReference>
<keyword evidence="1" id="KW-0732">Signal</keyword>
<reference evidence="2" key="1">
    <citation type="submission" date="2022-03" db="EMBL/GenBank/DDBJ databases">
        <title>De novo assembled genomes of Belliella spp. (Cyclobacteriaceae) strains.</title>
        <authorList>
            <person name="Szabo A."/>
            <person name="Korponai K."/>
            <person name="Felfoldi T."/>
        </authorList>
    </citation>
    <scope>NUCLEOTIDE SEQUENCE</scope>
    <source>
        <strain evidence="2">DSM 107340</strain>
    </source>
</reference>
<dbReference type="EMBL" id="JAKZGS010000025">
    <property type="protein sequence ID" value="MCH7400014.1"/>
    <property type="molecule type" value="Genomic_DNA"/>
</dbReference>